<sequence length="110" mass="13289">MNNDAEAFEFKLNPRDTFMSWENIKYAYKYQGGVIGLFGHMHHELESLIEQQLQSKAEYQNIKPVYILPRDPATIEYFETEIANNDRDLITYYSYHKEIMKIYFRLMVFM</sequence>
<name>A0A0C1MV52_9RICK</name>
<dbReference type="AlphaFoldDB" id="A0A0C1MV52"/>
<evidence type="ECO:0000313" key="2">
    <source>
        <dbReference type="Proteomes" id="UP000031258"/>
    </source>
</evidence>
<keyword evidence="2" id="KW-1185">Reference proteome</keyword>
<gene>
    <name evidence="1" type="ORF">NF27_CG01920</name>
</gene>
<dbReference type="Proteomes" id="UP000031258">
    <property type="component" value="Unassembled WGS sequence"/>
</dbReference>
<organism evidence="1 2">
    <name type="scientific">Candidatus Jidaibacter acanthamoebae</name>
    <dbReference type="NCBI Taxonomy" id="86105"/>
    <lineage>
        <taxon>Bacteria</taxon>
        <taxon>Pseudomonadati</taxon>
        <taxon>Pseudomonadota</taxon>
        <taxon>Alphaproteobacteria</taxon>
        <taxon>Rickettsiales</taxon>
        <taxon>Candidatus Midichloriaceae</taxon>
        <taxon>Candidatus Jidaibacter</taxon>
    </lineage>
</organism>
<proteinExistence type="predicted"/>
<dbReference type="STRING" id="86105.NF27_CG01920"/>
<comment type="caution">
    <text evidence="1">The sequence shown here is derived from an EMBL/GenBank/DDBJ whole genome shotgun (WGS) entry which is preliminary data.</text>
</comment>
<dbReference type="RefSeq" id="WP_039455309.1">
    <property type="nucleotide sequence ID" value="NZ_JSWE01000058.1"/>
</dbReference>
<protein>
    <submittedName>
        <fullName evidence="1">Uncharacterized protein</fullName>
    </submittedName>
</protein>
<evidence type="ECO:0000313" key="1">
    <source>
        <dbReference type="EMBL" id="KIE06012.1"/>
    </source>
</evidence>
<accession>A0A0C1MV52</accession>
<reference evidence="1 2" key="1">
    <citation type="submission" date="2014-11" db="EMBL/GenBank/DDBJ databases">
        <title>A Rickettsiales Symbiont of Amoebae With Ancient Features.</title>
        <authorList>
            <person name="Schulz F."/>
            <person name="Martijn J."/>
            <person name="Wascher F."/>
            <person name="Kostanjsek R."/>
            <person name="Ettema T.J."/>
            <person name="Horn M."/>
        </authorList>
    </citation>
    <scope>NUCLEOTIDE SEQUENCE [LARGE SCALE GENOMIC DNA]</scope>
    <source>
        <strain evidence="1 2">UWC36</strain>
    </source>
</reference>
<dbReference type="EMBL" id="JSWE01000058">
    <property type="protein sequence ID" value="KIE06012.1"/>
    <property type="molecule type" value="Genomic_DNA"/>
</dbReference>